<dbReference type="GO" id="GO:0003676">
    <property type="term" value="F:nucleic acid binding"/>
    <property type="evidence" value="ECO:0007669"/>
    <property type="project" value="InterPro"/>
</dbReference>
<protein>
    <recommendedName>
        <fullName evidence="2">UPF0102 protein HMPREF0663_11520</fullName>
    </recommendedName>
</protein>
<dbReference type="Pfam" id="PF02021">
    <property type="entry name" value="UPF0102"/>
    <property type="match status" value="1"/>
</dbReference>
<reference evidence="3" key="1">
    <citation type="submission" date="2011-01" db="EMBL/GenBank/DDBJ databases">
        <authorList>
            <person name="Muzny D."/>
            <person name="Qin X."/>
            <person name="Buhay C."/>
            <person name="Dugan-Rocha S."/>
            <person name="Ding Y."/>
            <person name="Chen G."/>
            <person name="Hawes A."/>
            <person name="Holder M."/>
            <person name="Jhangiani S."/>
            <person name="Johnson A."/>
            <person name="Khan Z."/>
            <person name="Li Z."/>
            <person name="Liu W."/>
            <person name="Liu X."/>
            <person name="Perez L."/>
            <person name="Shen H."/>
            <person name="Wang Q."/>
            <person name="Watt J."/>
            <person name="Xi L."/>
            <person name="Xin Y."/>
            <person name="Zhou J."/>
            <person name="Deng J."/>
            <person name="Jiang H."/>
            <person name="Liu Y."/>
            <person name="Qu J."/>
            <person name="Song X.-Z."/>
            <person name="Zhang L."/>
            <person name="Villasana D."/>
            <person name="Johnson A."/>
            <person name="Liu J."/>
            <person name="Liyanage D."/>
            <person name="Lorensuhewa L."/>
            <person name="Robinson T."/>
            <person name="Song A."/>
            <person name="Song B.-B."/>
            <person name="Dinh H."/>
            <person name="Thornton R."/>
            <person name="Coyle M."/>
            <person name="Francisco L."/>
            <person name="Jackson L."/>
            <person name="Javaid M."/>
            <person name="Korchina V."/>
            <person name="Kovar C."/>
            <person name="Mata R."/>
            <person name="Mathew T."/>
            <person name="Ngo R."/>
            <person name="Nguyen L."/>
            <person name="Nguyen N."/>
            <person name="Okwuonu G."/>
            <person name="Ongeri F."/>
            <person name="Pham C."/>
            <person name="Simmons D."/>
            <person name="Wilczek-Boney K."/>
            <person name="Hale W."/>
            <person name="Jakkamsetti A."/>
            <person name="Pham P."/>
            <person name="Ruth R."/>
            <person name="San Lucas F."/>
            <person name="Warren J."/>
            <person name="Zhang J."/>
            <person name="Zhao Z."/>
            <person name="Zhou C."/>
            <person name="Zhu D."/>
            <person name="Lee S."/>
            <person name="Bess C."/>
            <person name="Blankenburg K."/>
            <person name="Forbes L."/>
            <person name="Fu Q."/>
            <person name="Gubbala S."/>
            <person name="Hirani K."/>
            <person name="Jayaseelan J.C."/>
            <person name="Lara F."/>
            <person name="Munidasa M."/>
            <person name="Palculict T."/>
            <person name="Patil S."/>
            <person name="Pu L.-L."/>
            <person name="Saada N."/>
            <person name="Tang L."/>
            <person name="Weissenberger G."/>
            <person name="Zhu Y."/>
            <person name="Hemphill L."/>
            <person name="Shang Y."/>
            <person name="Youmans B."/>
            <person name="Ayvaz T."/>
            <person name="Ross M."/>
            <person name="Santibanez J."/>
            <person name="Aqrawi P."/>
            <person name="Gross S."/>
            <person name="Joshi V."/>
            <person name="Fowler G."/>
            <person name="Nazareth L."/>
            <person name="Reid J."/>
            <person name="Worley K."/>
            <person name="Petrosino J."/>
            <person name="Highlander S."/>
            <person name="Gibbs R."/>
        </authorList>
    </citation>
    <scope>NUCLEOTIDE SEQUENCE [LARGE SCALE GENOMIC DNA]</scope>
    <source>
        <strain evidence="3">ATCC 33269</strain>
    </source>
</reference>
<organism evidence="3 4">
    <name type="scientific">Hoylesella oralis ATCC 33269</name>
    <dbReference type="NCBI Taxonomy" id="873533"/>
    <lineage>
        <taxon>Bacteria</taxon>
        <taxon>Pseudomonadati</taxon>
        <taxon>Bacteroidota</taxon>
        <taxon>Bacteroidia</taxon>
        <taxon>Bacteroidales</taxon>
        <taxon>Prevotellaceae</taxon>
        <taxon>Hoylesella</taxon>
    </lineage>
</organism>
<dbReference type="EMBL" id="AEPE02000005">
    <property type="protein sequence ID" value="EFZ36607.1"/>
    <property type="molecule type" value="Genomic_DNA"/>
</dbReference>
<proteinExistence type="inferred from homology"/>
<dbReference type="PANTHER" id="PTHR34039:SF1">
    <property type="entry name" value="UPF0102 PROTEIN YRAN"/>
    <property type="match status" value="1"/>
</dbReference>
<dbReference type="RefSeq" id="WP_004369663.1">
    <property type="nucleotide sequence ID" value="NZ_GL833119.1"/>
</dbReference>
<evidence type="ECO:0000313" key="4">
    <source>
        <dbReference type="Proteomes" id="UP000005580"/>
    </source>
</evidence>
<keyword evidence="4" id="KW-1185">Reference proteome</keyword>
<dbReference type="HAMAP" id="MF_00048">
    <property type="entry name" value="UPF0102"/>
    <property type="match status" value="1"/>
</dbReference>
<dbReference type="Gene3D" id="3.40.1350.10">
    <property type="match status" value="1"/>
</dbReference>
<evidence type="ECO:0000256" key="2">
    <source>
        <dbReference type="HAMAP-Rule" id="MF_00048"/>
    </source>
</evidence>
<dbReference type="HOGENOM" id="CLU_115353_2_1_10"/>
<dbReference type="STRING" id="28134.SAMN05444288_0122"/>
<name>E7RQR9_9BACT</name>
<comment type="similarity">
    <text evidence="1 2">Belongs to the UPF0102 family.</text>
</comment>
<dbReference type="InterPro" id="IPR003509">
    <property type="entry name" value="UPF0102_YraN-like"/>
</dbReference>
<dbReference type="CDD" id="cd20736">
    <property type="entry name" value="PoNe_Nuclease"/>
    <property type="match status" value="1"/>
</dbReference>
<dbReference type="InterPro" id="IPR011335">
    <property type="entry name" value="Restrct_endonuc-II-like"/>
</dbReference>
<dbReference type="SUPFAM" id="SSF52980">
    <property type="entry name" value="Restriction endonuclease-like"/>
    <property type="match status" value="1"/>
</dbReference>
<evidence type="ECO:0000313" key="3">
    <source>
        <dbReference type="EMBL" id="EFZ36607.1"/>
    </source>
</evidence>
<comment type="caution">
    <text evidence="3">The sequence shown here is derived from an EMBL/GenBank/DDBJ whole genome shotgun (WGS) entry which is preliminary data.</text>
</comment>
<dbReference type="Proteomes" id="UP000005580">
    <property type="component" value="Unassembled WGS sequence"/>
</dbReference>
<gene>
    <name evidence="3" type="ORF">HMPREF0663_11520</name>
</gene>
<dbReference type="PANTHER" id="PTHR34039">
    <property type="entry name" value="UPF0102 PROTEIN YRAN"/>
    <property type="match status" value="1"/>
</dbReference>
<dbReference type="InterPro" id="IPR011856">
    <property type="entry name" value="tRNA_endonuc-like_dom_sf"/>
</dbReference>
<sequence length="125" mass="14474">MAAHNELGKWGEEMAVEYLHDKRYIIRECDWKFGKRDIDIIALTPDETEVVFVEVKTRTTDEVAKPEDAVDMRKIRSIGVAANAYVKMCDVVEELRFDIITIVGTTRDNMRVEHIKDAFNPLLLF</sequence>
<dbReference type="eggNOG" id="COG0792">
    <property type="taxonomic scope" value="Bacteria"/>
</dbReference>
<dbReference type="AlphaFoldDB" id="E7RQR9"/>
<evidence type="ECO:0000256" key="1">
    <source>
        <dbReference type="ARBA" id="ARBA00006738"/>
    </source>
</evidence>
<accession>E7RQR9</accession>